<dbReference type="AlphaFoldDB" id="A0A6A5WCT3"/>
<feature type="region of interest" description="Disordered" evidence="1">
    <location>
        <begin position="239"/>
        <end position="323"/>
    </location>
</feature>
<dbReference type="Proteomes" id="UP000799779">
    <property type="component" value="Unassembled WGS sequence"/>
</dbReference>
<dbReference type="OrthoDB" id="3800453at2759"/>
<feature type="non-terminal residue" evidence="2">
    <location>
        <position position="323"/>
    </location>
</feature>
<organism evidence="2 3">
    <name type="scientific">Amniculicola lignicola CBS 123094</name>
    <dbReference type="NCBI Taxonomy" id="1392246"/>
    <lineage>
        <taxon>Eukaryota</taxon>
        <taxon>Fungi</taxon>
        <taxon>Dikarya</taxon>
        <taxon>Ascomycota</taxon>
        <taxon>Pezizomycotina</taxon>
        <taxon>Dothideomycetes</taxon>
        <taxon>Pleosporomycetidae</taxon>
        <taxon>Pleosporales</taxon>
        <taxon>Amniculicolaceae</taxon>
        <taxon>Amniculicola</taxon>
    </lineage>
</organism>
<keyword evidence="3" id="KW-1185">Reference proteome</keyword>
<evidence type="ECO:0000313" key="3">
    <source>
        <dbReference type="Proteomes" id="UP000799779"/>
    </source>
</evidence>
<evidence type="ECO:0000256" key="1">
    <source>
        <dbReference type="SAM" id="MobiDB-lite"/>
    </source>
</evidence>
<feature type="compositionally biased region" description="Acidic residues" evidence="1">
    <location>
        <begin position="244"/>
        <end position="323"/>
    </location>
</feature>
<sequence>AAALIFTPKELKFHLRYQRQQPSFTRHQLGVLPSACEFAAFLAWREKQVCSENDALAFGGVGIADELSAHLGVYMGKKAEKRASVARACGHALHPASSEADTLNCPVCVVRAHMAYMQRLTAVMEEAGDLDEQNPHRKAACTAWSAGKLSFVRVVYRMEQDVAQVMEWSAHHPAQDISGVKSIMEALQLYRGDDSVEGACRSGKQRNSRKIVTFSKDTEFGVGRESYLFHRIHPRYEPGKWQLSDEEDEECEEPGIEEENGEASENEESSDEEEGEPEEDDEENGELEDEASENEESSDEEESESEEDDEDVEEYECDYGEDT</sequence>
<feature type="non-terminal residue" evidence="2">
    <location>
        <position position="1"/>
    </location>
</feature>
<gene>
    <name evidence="2" type="ORF">P154DRAFT_391245</name>
</gene>
<evidence type="ECO:0000313" key="2">
    <source>
        <dbReference type="EMBL" id="KAF1999650.1"/>
    </source>
</evidence>
<protein>
    <submittedName>
        <fullName evidence="2">Uncharacterized protein</fullName>
    </submittedName>
</protein>
<reference evidence="2" key="1">
    <citation type="journal article" date="2020" name="Stud. Mycol.">
        <title>101 Dothideomycetes genomes: a test case for predicting lifestyles and emergence of pathogens.</title>
        <authorList>
            <person name="Haridas S."/>
            <person name="Albert R."/>
            <person name="Binder M."/>
            <person name="Bloem J."/>
            <person name="Labutti K."/>
            <person name="Salamov A."/>
            <person name="Andreopoulos B."/>
            <person name="Baker S."/>
            <person name="Barry K."/>
            <person name="Bills G."/>
            <person name="Bluhm B."/>
            <person name="Cannon C."/>
            <person name="Castanera R."/>
            <person name="Culley D."/>
            <person name="Daum C."/>
            <person name="Ezra D."/>
            <person name="Gonzalez J."/>
            <person name="Henrissat B."/>
            <person name="Kuo A."/>
            <person name="Liang C."/>
            <person name="Lipzen A."/>
            <person name="Lutzoni F."/>
            <person name="Magnuson J."/>
            <person name="Mondo S."/>
            <person name="Nolan M."/>
            <person name="Ohm R."/>
            <person name="Pangilinan J."/>
            <person name="Park H.-J."/>
            <person name="Ramirez L."/>
            <person name="Alfaro M."/>
            <person name="Sun H."/>
            <person name="Tritt A."/>
            <person name="Yoshinaga Y."/>
            <person name="Zwiers L.-H."/>
            <person name="Turgeon B."/>
            <person name="Goodwin S."/>
            <person name="Spatafora J."/>
            <person name="Crous P."/>
            <person name="Grigoriev I."/>
        </authorList>
    </citation>
    <scope>NUCLEOTIDE SEQUENCE</scope>
    <source>
        <strain evidence="2">CBS 123094</strain>
    </source>
</reference>
<accession>A0A6A5WCT3</accession>
<proteinExistence type="predicted"/>
<dbReference type="EMBL" id="ML977594">
    <property type="protein sequence ID" value="KAF1999650.1"/>
    <property type="molecule type" value="Genomic_DNA"/>
</dbReference>
<name>A0A6A5WCT3_9PLEO</name>